<evidence type="ECO:0000256" key="6">
    <source>
        <dbReference type="SAM" id="SignalP"/>
    </source>
</evidence>
<dbReference type="InterPro" id="IPR033985">
    <property type="entry name" value="SusD-like_N"/>
</dbReference>
<dbReference type="InterPro" id="IPR011990">
    <property type="entry name" value="TPR-like_helical_dom_sf"/>
</dbReference>
<feature type="signal peptide" evidence="6">
    <location>
        <begin position="1"/>
        <end position="24"/>
    </location>
</feature>
<evidence type="ECO:0000313" key="9">
    <source>
        <dbReference type="EMBL" id="MBK3518281.1"/>
    </source>
</evidence>
<dbReference type="Pfam" id="PF07980">
    <property type="entry name" value="SusD_RagB"/>
    <property type="match status" value="1"/>
</dbReference>
<evidence type="ECO:0000256" key="2">
    <source>
        <dbReference type="ARBA" id="ARBA00006275"/>
    </source>
</evidence>
<keyword evidence="4" id="KW-0472">Membrane</keyword>
<dbReference type="EMBL" id="JAENRR010000030">
    <property type="protein sequence ID" value="MBK3518281.1"/>
    <property type="molecule type" value="Genomic_DNA"/>
</dbReference>
<evidence type="ECO:0000256" key="4">
    <source>
        <dbReference type="ARBA" id="ARBA00023136"/>
    </source>
</evidence>
<feature type="domain" description="SusD-like N-terminal" evidence="8">
    <location>
        <begin position="25"/>
        <end position="233"/>
    </location>
</feature>
<evidence type="ECO:0000256" key="1">
    <source>
        <dbReference type="ARBA" id="ARBA00004442"/>
    </source>
</evidence>
<comment type="subcellular location">
    <subcellularLocation>
        <location evidence="1">Cell outer membrane</location>
    </subcellularLocation>
</comment>
<accession>A0ABS1HKZ5</accession>
<dbReference type="PROSITE" id="PS51257">
    <property type="entry name" value="PROKAR_LIPOPROTEIN"/>
    <property type="match status" value="1"/>
</dbReference>
<proteinExistence type="inferred from homology"/>
<feature type="chain" id="PRO_5045683194" evidence="6">
    <location>
        <begin position="25"/>
        <end position="586"/>
    </location>
</feature>
<dbReference type="Proteomes" id="UP000605676">
    <property type="component" value="Unassembled WGS sequence"/>
</dbReference>
<evidence type="ECO:0000256" key="5">
    <source>
        <dbReference type="ARBA" id="ARBA00023237"/>
    </source>
</evidence>
<sequence length="586" mass="66974">MKSNKNIFTALLISLLAFTSFSCSDYLDYDEDKVWTDELVWTEYTNVEKYLAAIYDKTPSTFAYVGGAFLAASTDDAEHANLSSDVERYNTGALSEFSHPNSGWSKNYDGIRLASKFIENADTLTLYKNKWNDNYNTQLEYLYRWRGEARFLKAYFYFELIKRYGGVPIVEKWVNEYLPADATRKPFNEVVEYIALTCDSAMKYLPVKSEFKNSDMGHATKGAALALKTRAFLYAASELNNPTGAYHAYYDSCAVNAARLFNMGYSVSGVNYNDLFTPGSGVHFKNNDVIFDKRAAASNSLEKSNYPVGFNQGSGHTNPTQDLVDAFEMADGTPFDWDNSTHAAAPYENRDPRFYATILHNGAQMDVGNVEMARKVETFNGGLDGPVQEFTIGTRTGYYLKKYIHTNLDFVQGNMKQHYWFLFRYAEVLLNYAEAMNELHNDPDVDPSGYGMTAREAVNMVRSRVNMPAVVAANADEFRTKLRNERRVELAFEDHRHWDVRRWNVGVEFLNSPVHGVDIERQLIPRDEDNDGVQDVDEDGNLLWDEEFSYEVKKVEERVFEEHMNLYPIPRSEVYSGVELPQNPGW</sequence>
<feature type="domain" description="RagB/SusD" evidence="7">
    <location>
        <begin position="289"/>
        <end position="586"/>
    </location>
</feature>
<evidence type="ECO:0000256" key="3">
    <source>
        <dbReference type="ARBA" id="ARBA00022729"/>
    </source>
</evidence>
<dbReference type="InterPro" id="IPR012944">
    <property type="entry name" value="SusD_RagB_dom"/>
</dbReference>
<gene>
    <name evidence="9" type="ORF">JIV24_13130</name>
</gene>
<evidence type="ECO:0000259" key="8">
    <source>
        <dbReference type="Pfam" id="PF14322"/>
    </source>
</evidence>
<comment type="caution">
    <text evidence="9">The sequence shown here is derived from an EMBL/GenBank/DDBJ whole genome shotgun (WGS) entry which is preliminary data.</text>
</comment>
<protein>
    <submittedName>
        <fullName evidence="9">RagB/SusD family nutrient uptake outer membrane protein</fullName>
    </submittedName>
</protein>
<keyword evidence="10" id="KW-1185">Reference proteome</keyword>
<keyword evidence="3 6" id="KW-0732">Signal</keyword>
<reference evidence="9 10" key="1">
    <citation type="submission" date="2021-01" db="EMBL/GenBank/DDBJ databases">
        <title>Carboxyliciviraga sp.nov., isolated from coastal sediments.</title>
        <authorList>
            <person name="Lu D."/>
            <person name="Zhang T."/>
        </authorList>
    </citation>
    <scope>NUCLEOTIDE SEQUENCE [LARGE SCALE GENOMIC DNA]</scope>
    <source>
        <strain evidence="9 10">N1Y132</strain>
    </source>
</reference>
<dbReference type="Pfam" id="PF14322">
    <property type="entry name" value="SusD-like_3"/>
    <property type="match status" value="1"/>
</dbReference>
<dbReference type="RefSeq" id="WP_200465508.1">
    <property type="nucleotide sequence ID" value="NZ_JAENRR010000030.1"/>
</dbReference>
<dbReference type="Gene3D" id="1.25.40.390">
    <property type="match status" value="1"/>
</dbReference>
<dbReference type="SUPFAM" id="SSF48452">
    <property type="entry name" value="TPR-like"/>
    <property type="match status" value="1"/>
</dbReference>
<evidence type="ECO:0000313" key="10">
    <source>
        <dbReference type="Proteomes" id="UP000605676"/>
    </source>
</evidence>
<comment type="similarity">
    <text evidence="2">Belongs to the SusD family.</text>
</comment>
<evidence type="ECO:0000259" key="7">
    <source>
        <dbReference type="Pfam" id="PF07980"/>
    </source>
</evidence>
<organism evidence="9 10">
    <name type="scientific">Carboxylicivirga marina</name>
    <dbReference type="NCBI Taxonomy" id="2800988"/>
    <lineage>
        <taxon>Bacteria</taxon>
        <taxon>Pseudomonadati</taxon>
        <taxon>Bacteroidota</taxon>
        <taxon>Bacteroidia</taxon>
        <taxon>Marinilabiliales</taxon>
        <taxon>Marinilabiliaceae</taxon>
        <taxon>Carboxylicivirga</taxon>
    </lineage>
</organism>
<keyword evidence="5" id="KW-0998">Cell outer membrane</keyword>
<name>A0ABS1HKZ5_9BACT</name>